<evidence type="ECO:0000256" key="1">
    <source>
        <dbReference type="ARBA" id="ARBA00011062"/>
    </source>
</evidence>
<dbReference type="PATRIC" id="fig|304371.9.peg.1359"/>
<comment type="cofactor">
    <cofactor evidence="4">
        <name>a divalent metal cation</name>
        <dbReference type="ChEBI" id="CHEBI:60240"/>
    </cofactor>
    <text evidence="4">Binds 1 divalent metal cation per subunit.</text>
</comment>
<comment type="function">
    <text evidence="4">Nucleotidase that shows phosphatase activity on nucleoside 5'-monophosphates.</text>
</comment>
<dbReference type="OrthoDB" id="26873at2157"/>
<evidence type="ECO:0000259" key="5">
    <source>
        <dbReference type="Pfam" id="PF01975"/>
    </source>
</evidence>
<evidence type="ECO:0000313" key="6">
    <source>
        <dbReference type="EMBL" id="BAI61393.1"/>
    </source>
</evidence>
<dbReference type="EMBL" id="AP011532">
    <property type="protein sequence ID" value="BAI61393.1"/>
    <property type="molecule type" value="Genomic_DNA"/>
</dbReference>
<dbReference type="AlphaFoldDB" id="D1YY71"/>
<dbReference type="GO" id="GO:0008253">
    <property type="term" value="F:5'-nucleotidase activity"/>
    <property type="evidence" value="ECO:0007669"/>
    <property type="project" value="UniProtKB-UniRule"/>
</dbReference>
<dbReference type="PANTHER" id="PTHR30457:SF0">
    <property type="entry name" value="PHOSPHATASE, PUTATIVE (AFU_ORTHOLOGUE AFUA_4G01070)-RELATED"/>
    <property type="match status" value="1"/>
</dbReference>
<evidence type="ECO:0000313" key="7">
    <source>
        <dbReference type="Proteomes" id="UP000001882"/>
    </source>
</evidence>
<dbReference type="SUPFAM" id="SSF64167">
    <property type="entry name" value="SurE-like"/>
    <property type="match status" value="1"/>
</dbReference>
<dbReference type="RefSeq" id="WP_012900072.1">
    <property type="nucleotide sequence ID" value="NC_013665.1"/>
</dbReference>
<dbReference type="NCBIfam" id="NF001491">
    <property type="entry name" value="PRK00346.2-1"/>
    <property type="match status" value="1"/>
</dbReference>
<dbReference type="STRING" id="304371.MCP_1321"/>
<gene>
    <name evidence="4 6" type="primary">surE</name>
    <name evidence="6" type="ordered locus">MCP_1321</name>
</gene>
<feature type="binding site" evidence="4">
    <location>
        <position position="96"/>
    </location>
    <ligand>
        <name>a divalent metal cation</name>
        <dbReference type="ChEBI" id="CHEBI:60240"/>
    </ligand>
</feature>
<comment type="subcellular location">
    <subcellularLocation>
        <location evidence="4">Cytoplasm</location>
    </subcellularLocation>
</comment>
<dbReference type="GO" id="GO:0005737">
    <property type="term" value="C:cytoplasm"/>
    <property type="evidence" value="ECO:0007669"/>
    <property type="project" value="UniProtKB-SubCell"/>
</dbReference>
<dbReference type="GO" id="GO:0046872">
    <property type="term" value="F:metal ion binding"/>
    <property type="evidence" value="ECO:0007669"/>
    <property type="project" value="UniProtKB-UniRule"/>
</dbReference>
<proteinExistence type="inferred from homology"/>
<protein>
    <recommendedName>
        <fullName evidence="4">5'-nucleotidase SurE</fullName>
        <ecNumber evidence="4">3.1.3.5</ecNumber>
    </recommendedName>
    <alternativeName>
        <fullName evidence="4">Nucleoside 5'-monophosphate phosphohydrolase</fullName>
    </alternativeName>
</protein>
<keyword evidence="4" id="KW-0547">Nucleotide-binding</keyword>
<dbReference type="eggNOG" id="arCOG02303">
    <property type="taxonomic scope" value="Archaea"/>
</dbReference>
<keyword evidence="2 4" id="KW-0479">Metal-binding</keyword>
<keyword evidence="4" id="KW-0963">Cytoplasm</keyword>
<dbReference type="PANTHER" id="PTHR30457">
    <property type="entry name" value="5'-NUCLEOTIDASE SURE"/>
    <property type="match status" value="1"/>
</dbReference>
<organism evidence="6 7">
    <name type="scientific">Methanocella paludicola (strain DSM 17711 / JCM 13418 / NBRC 101707 / SANAE)</name>
    <dbReference type="NCBI Taxonomy" id="304371"/>
    <lineage>
        <taxon>Archaea</taxon>
        <taxon>Methanobacteriati</taxon>
        <taxon>Methanobacteriota</taxon>
        <taxon>Stenosarchaea group</taxon>
        <taxon>Methanomicrobia</taxon>
        <taxon>Methanocellales</taxon>
        <taxon>Methanocellaceae</taxon>
        <taxon>Methanocella</taxon>
    </lineage>
</organism>
<dbReference type="KEGG" id="mpd:MCP_1321"/>
<dbReference type="EC" id="3.1.3.5" evidence="4"/>
<dbReference type="InParanoid" id="D1YY71"/>
<name>D1YY71_METPS</name>
<feature type="binding site" evidence="4">
    <location>
        <position position="41"/>
    </location>
    <ligand>
        <name>a divalent metal cation</name>
        <dbReference type="ChEBI" id="CHEBI:60240"/>
    </ligand>
</feature>
<keyword evidence="7" id="KW-1185">Reference proteome</keyword>
<dbReference type="InterPro" id="IPR036523">
    <property type="entry name" value="SurE-like_sf"/>
</dbReference>
<accession>D1YY71</accession>
<sequence>MTHRILITNDDGISSSGLLAAYESVKGLGEVTIVAPATQQSAVGRSMTLFNPLRLTRLKINGTTAYTVSGTPTDAVIIGMFVAMKKKPDLAISGFNIGENLSTEAATTSGTIGAALEAAGQGVPAIAVSMRVEDEGDKFVDTNFKRDYSAAINVVGKLAQCVLEGKLPAGVDVLNVNVPAHAGPKTPVVVTKLARKMYDTRVHRRKDPRGRSYYWIDGTIVEDAAEGTDLHTIMKKGMISVTPLTMDMTSPSNTKGLEKMLAKAFKP</sequence>
<dbReference type="GO" id="GO:0000166">
    <property type="term" value="F:nucleotide binding"/>
    <property type="evidence" value="ECO:0007669"/>
    <property type="project" value="UniProtKB-KW"/>
</dbReference>
<keyword evidence="3 4" id="KW-0378">Hydrolase</keyword>
<feature type="domain" description="Survival protein SurE-like phosphatase/nucleotidase" evidence="5">
    <location>
        <begin position="5"/>
        <end position="199"/>
    </location>
</feature>
<reference evidence="6 7" key="1">
    <citation type="journal article" date="2007" name="Appl. Environ. Microbiol.">
        <title>Isolation of key methanogens for global methane emission from rice paddy fields: a novel isolate affiliated with the clone cluster rice cluster I.</title>
        <authorList>
            <person name="Sakai S."/>
            <person name="Imachi H."/>
            <person name="Sekiguchi Y."/>
            <person name="Ohashi A."/>
            <person name="Harada H."/>
            <person name="Kamagata Y."/>
        </authorList>
    </citation>
    <scope>NUCLEOTIDE SEQUENCE [LARGE SCALE GENOMIC DNA]</scope>
    <source>
        <strain evidence="7">DSM 17711 / JCM 13418 / NBRC 101707 / SANAE</strain>
    </source>
</reference>
<reference evidence="7" key="3">
    <citation type="journal article" date="2011" name="PLoS ONE">
        <title>Genome sequence of a mesophilic hydrogenotrophic methanogen Methanocella paludicola, the first cultivated representative of the order Methanocellales.</title>
        <authorList>
            <person name="Sakai S."/>
            <person name="Takaki Y."/>
            <person name="Shimamura S."/>
            <person name="Sekine M."/>
            <person name="Tajima T."/>
            <person name="Kosugi H."/>
            <person name="Ichikawa N."/>
            <person name="Tasumi E."/>
            <person name="Hiraki A.T."/>
            <person name="Shimizu A."/>
            <person name="Kato Y."/>
            <person name="Nishiko R."/>
            <person name="Mori K."/>
            <person name="Fujita N."/>
            <person name="Imachi H."/>
            <person name="Takai K."/>
        </authorList>
    </citation>
    <scope>NUCLEOTIDE SEQUENCE [LARGE SCALE GENOMIC DNA]</scope>
    <source>
        <strain evidence="7">DSM 17711 / JCM 13418 / NBRC 101707 / SANAE</strain>
    </source>
</reference>
<dbReference type="InterPro" id="IPR030048">
    <property type="entry name" value="SurE"/>
</dbReference>
<dbReference type="Gene3D" id="3.40.1210.10">
    <property type="entry name" value="Survival protein SurE-like phosphatase/nucleotidase"/>
    <property type="match status" value="1"/>
</dbReference>
<dbReference type="Pfam" id="PF01975">
    <property type="entry name" value="SurE"/>
    <property type="match status" value="1"/>
</dbReference>
<dbReference type="Proteomes" id="UP000001882">
    <property type="component" value="Chromosome"/>
</dbReference>
<dbReference type="FunCoup" id="D1YY71">
    <property type="interactions" value="27"/>
</dbReference>
<dbReference type="GeneID" id="8681290"/>
<comment type="similarity">
    <text evidence="1 4">Belongs to the SurE nucleotidase family.</text>
</comment>
<evidence type="ECO:0000256" key="3">
    <source>
        <dbReference type="ARBA" id="ARBA00022801"/>
    </source>
</evidence>
<dbReference type="HAMAP" id="MF_00060">
    <property type="entry name" value="SurE"/>
    <property type="match status" value="1"/>
</dbReference>
<feature type="binding site" evidence="4">
    <location>
        <position position="11"/>
    </location>
    <ligand>
        <name>a divalent metal cation</name>
        <dbReference type="ChEBI" id="CHEBI:60240"/>
    </ligand>
</feature>
<reference evidence="6 7" key="2">
    <citation type="journal article" date="2008" name="Int. J. Syst. Evol. Microbiol.">
        <title>Methanocella paludicola gen. nov., sp. nov., a methane-producing archaeon, the first isolate of the lineage 'Rice Cluster I', and proposal of the new archaeal order Methanocellales ord. nov.</title>
        <authorList>
            <person name="Sakai S."/>
            <person name="Imachi H."/>
            <person name="Hanada S."/>
            <person name="Ohashi A."/>
            <person name="Harada H."/>
            <person name="Kamagata Y."/>
        </authorList>
    </citation>
    <scope>NUCLEOTIDE SEQUENCE [LARGE SCALE GENOMIC DNA]</scope>
    <source>
        <strain evidence="7">DSM 17711 / JCM 13418 / NBRC 101707 / SANAE</strain>
    </source>
</reference>
<feature type="binding site" evidence="4">
    <location>
        <position position="10"/>
    </location>
    <ligand>
        <name>a divalent metal cation</name>
        <dbReference type="ChEBI" id="CHEBI:60240"/>
    </ligand>
</feature>
<evidence type="ECO:0000256" key="2">
    <source>
        <dbReference type="ARBA" id="ARBA00022723"/>
    </source>
</evidence>
<comment type="catalytic activity">
    <reaction evidence="4">
        <text>a ribonucleoside 5'-phosphate + H2O = a ribonucleoside + phosphate</text>
        <dbReference type="Rhea" id="RHEA:12484"/>
        <dbReference type="ChEBI" id="CHEBI:15377"/>
        <dbReference type="ChEBI" id="CHEBI:18254"/>
        <dbReference type="ChEBI" id="CHEBI:43474"/>
        <dbReference type="ChEBI" id="CHEBI:58043"/>
        <dbReference type="EC" id="3.1.3.5"/>
    </reaction>
</comment>
<dbReference type="InterPro" id="IPR002828">
    <property type="entry name" value="SurE-like_Pase/nucleotidase"/>
</dbReference>
<evidence type="ECO:0000256" key="4">
    <source>
        <dbReference type="HAMAP-Rule" id="MF_00060"/>
    </source>
</evidence>
<dbReference type="NCBIfam" id="TIGR00087">
    <property type="entry name" value="surE"/>
    <property type="match status" value="1"/>
</dbReference>